<reference evidence="1 2" key="1">
    <citation type="journal article" date="2016" name="Genome Biol. Evol.">
        <title>Divergent and convergent evolution of fungal pathogenicity.</title>
        <authorList>
            <person name="Shang Y."/>
            <person name="Xiao G."/>
            <person name="Zheng P."/>
            <person name="Cen K."/>
            <person name="Zhan S."/>
            <person name="Wang C."/>
        </authorList>
    </citation>
    <scope>NUCLEOTIDE SEQUENCE [LARGE SCALE GENOMIC DNA]</scope>
    <source>
        <strain evidence="1 2">RCEF 264</strain>
    </source>
</reference>
<evidence type="ECO:0000313" key="2">
    <source>
        <dbReference type="Proteomes" id="UP000076874"/>
    </source>
</evidence>
<organism evidence="1 2">
    <name type="scientific">Niveomyces insectorum RCEF 264</name>
    <dbReference type="NCBI Taxonomy" id="1081102"/>
    <lineage>
        <taxon>Eukaryota</taxon>
        <taxon>Fungi</taxon>
        <taxon>Dikarya</taxon>
        <taxon>Ascomycota</taxon>
        <taxon>Pezizomycotina</taxon>
        <taxon>Sordariomycetes</taxon>
        <taxon>Hypocreomycetidae</taxon>
        <taxon>Hypocreales</taxon>
        <taxon>Cordycipitaceae</taxon>
        <taxon>Niveomyces</taxon>
    </lineage>
</organism>
<dbReference type="AlphaFoldDB" id="A0A167P4H3"/>
<sequence length="180" mass="18679">MLSVTNVSLKSVLLWTAHMLGQSPKYTLRSPKVCYDGESTKLLCYTEANGGTPQNINTADVLAVASYLRSYGREIPAGRLFTMNTAGSEDCPEWSLSSNGTVLALAKHINAAANSSVLFEDIATTIDGGLPATAIGIISCLGSGGSLGVLVNQSNPAYSSLSYLASGATSDGILIKIVKS</sequence>
<name>A0A167P4H3_9HYPO</name>
<gene>
    <name evidence="1" type="ORF">SPI_07890</name>
</gene>
<dbReference type="OrthoDB" id="3689965at2759"/>
<protein>
    <submittedName>
        <fullName evidence="1">Uncharacterized protein</fullName>
    </submittedName>
</protein>
<evidence type="ECO:0000313" key="1">
    <source>
        <dbReference type="EMBL" id="OAA56279.1"/>
    </source>
</evidence>
<dbReference type="EMBL" id="AZHD01000017">
    <property type="protein sequence ID" value="OAA56279.1"/>
    <property type="molecule type" value="Genomic_DNA"/>
</dbReference>
<dbReference type="Proteomes" id="UP000076874">
    <property type="component" value="Unassembled WGS sequence"/>
</dbReference>
<comment type="caution">
    <text evidence="1">The sequence shown here is derived from an EMBL/GenBank/DDBJ whole genome shotgun (WGS) entry which is preliminary data.</text>
</comment>
<accession>A0A167P4H3</accession>
<keyword evidence="2" id="KW-1185">Reference proteome</keyword>
<proteinExistence type="predicted"/>